<dbReference type="InterPro" id="IPR027278">
    <property type="entry name" value="ACCD_DCysDesulf"/>
</dbReference>
<gene>
    <name evidence="5" type="ORF">NK718_03570</name>
</gene>
<accession>A0ABT1L821</accession>
<evidence type="ECO:0000259" key="4">
    <source>
        <dbReference type="Pfam" id="PF00291"/>
    </source>
</evidence>
<evidence type="ECO:0000313" key="6">
    <source>
        <dbReference type="Proteomes" id="UP001205890"/>
    </source>
</evidence>
<dbReference type="Gene3D" id="3.40.50.1100">
    <property type="match status" value="2"/>
</dbReference>
<dbReference type="Proteomes" id="UP001205890">
    <property type="component" value="Unassembled WGS sequence"/>
</dbReference>
<dbReference type="EMBL" id="JANCLU010000002">
    <property type="protein sequence ID" value="MCP8937582.1"/>
    <property type="molecule type" value="Genomic_DNA"/>
</dbReference>
<dbReference type="SUPFAM" id="SSF53686">
    <property type="entry name" value="Tryptophan synthase beta subunit-like PLP-dependent enzymes"/>
    <property type="match status" value="1"/>
</dbReference>
<evidence type="ECO:0000256" key="1">
    <source>
        <dbReference type="ARBA" id="ARBA00001933"/>
    </source>
</evidence>
<evidence type="ECO:0000256" key="3">
    <source>
        <dbReference type="ARBA" id="ARBA00022898"/>
    </source>
</evidence>
<comment type="similarity">
    <text evidence="2">Belongs to the ACC deaminase/D-cysteine desulfhydrase family.</text>
</comment>
<organism evidence="5 6">
    <name type="scientific">Alsobacter ponti</name>
    <dbReference type="NCBI Taxonomy" id="2962936"/>
    <lineage>
        <taxon>Bacteria</taxon>
        <taxon>Pseudomonadati</taxon>
        <taxon>Pseudomonadota</taxon>
        <taxon>Alphaproteobacteria</taxon>
        <taxon>Hyphomicrobiales</taxon>
        <taxon>Alsobacteraceae</taxon>
        <taxon>Alsobacter</taxon>
    </lineage>
</organism>
<evidence type="ECO:0000313" key="5">
    <source>
        <dbReference type="EMBL" id="MCP8937582.1"/>
    </source>
</evidence>
<dbReference type="PANTHER" id="PTHR43780:SF2">
    <property type="entry name" value="1-AMINOCYCLOPROPANE-1-CARBOXYLATE DEAMINASE-RELATED"/>
    <property type="match status" value="1"/>
</dbReference>
<dbReference type="Pfam" id="PF00291">
    <property type="entry name" value="PALP"/>
    <property type="match status" value="1"/>
</dbReference>
<feature type="domain" description="Tryptophan synthase beta chain-like PALP" evidence="4">
    <location>
        <begin position="29"/>
        <end position="332"/>
    </location>
</feature>
<keyword evidence="6" id="KW-1185">Reference proteome</keyword>
<proteinExistence type="inferred from homology"/>
<evidence type="ECO:0000256" key="2">
    <source>
        <dbReference type="ARBA" id="ARBA00008639"/>
    </source>
</evidence>
<name>A0ABT1L821_9HYPH</name>
<sequence>MNVPVKPTPLTPPDFTAIREAIARVPRVKLIERPTPITEAPNLAKALGGGPRVFIKRDDLTSIGLGGNKLRNLEFRLARSMAENPDTVIVGLDLQSNSARQTTAACNKLGLRTILVLEGNRPNIVQGNLLMDYLLGAEVHFAPSRGEQRRMLDDLADKVRAEGGRPHILNDNPMFDVASAIAYLETTLEVIEQLAAEGVSPTVFYMSSSGKGQAGIVLAQHLTGVKFAMHGVTATDEFHVPSRTAAIANETAQALGLDLTISEDEIVNFADFVGPGYGKPSDAGNEAVRLFARTEGVILDPIYTGKAAAGLVAHMREGRFGPDDVVVFVHTGGVPANFTWNELWLDDRRP</sequence>
<dbReference type="PANTHER" id="PTHR43780">
    <property type="entry name" value="1-AMINOCYCLOPROPANE-1-CARBOXYLATE DEAMINASE-RELATED"/>
    <property type="match status" value="1"/>
</dbReference>
<dbReference type="InterPro" id="IPR001926">
    <property type="entry name" value="TrpB-like_PALP"/>
</dbReference>
<dbReference type="RefSeq" id="WP_254738710.1">
    <property type="nucleotide sequence ID" value="NZ_JANCLU010000002.1"/>
</dbReference>
<comment type="caution">
    <text evidence="5">The sequence shown here is derived from an EMBL/GenBank/DDBJ whole genome shotgun (WGS) entry which is preliminary data.</text>
</comment>
<keyword evidence="3" id="KW-0663">Pyridoxal phosphate</keyword>
<comment type="cofactor">
    <cofactor evidence="1">
        <name>pyridoxal 5'-phosphate</name>
        <dbReference type="ChEBI" id="CHEBI:597326"/>
    </cofactor>
</comment>
<protein>
    <submittedName>
        <fullName evidence="5">Pyridoxal-phosphate dependent enzyme</fullName>
    </submittedName>
</protein>
<dbReference type="InterPro" id="IPR036052">
    <property type="entry name" value="TrpB-like_PALP_sf"/>
</dbReference>
<dbReference type="PIRSF" id="PIRSF006278">
    <property type="entry name" value="ACCD_DCysDesulf"/>
    <property type="match status" value="1"/>
</dbReference>
<reference evidence="5 6" key="1">
    <citation type="submission" date="2022-07" db="EMBL/GenBank/DDBJ databases">
        <authorList>
            <person name="Li W.-J."/>
            <person name="Deng Q.-Q."/>
        </authorList>
    </citation>
    <scope>NUCLEOTIDE SEQUENCE [LARGE SCALE GENOMIC DNA]</scope>
    <source>
        <strain evidence="5 6">SYSU M60028</strain>
    </source>
</reference>